<dbReference type="PANTHER" id="PTHR28054">
    <property type="entry name" value="RNA POLYMERASE I-SPECIFIC TRANSCRIPTION INITIATION FACTOR RRN10"/>
    <property type="match status" value="1"/>
</dbReference>
<reference evidence="2" key="1">
    <citation type="journal article" date="2023" name="IMA Fungus">
        <title>Comparative genomic study of the Penicillium genus elucidates a diverse pangenome and 15 lateral gene transfer events.</title>
        <authorList>
            <person name="Petersen C."/>
            <person name="Sorensen T."/>
            <person name="Nielsen M.R."/>
            <person name="Sondergaard T.E."/>
            <person name="Sorensen J.L."/>
            <person name="Fitzpatrick D.A."/>
            <person name="Frisvad J.C."/>
            <person name="Nielsen K.L."/>
        </authorList>
    </citation>
    <scope>NUCLEOTIDE SEQUENCE</scope>
    <source>
        <strain evidence="2">IBT 17514</strain>
    </source>
</reference>
<organism evidence="2 3">
    <name type="scientific">Penicillium malachiteum</name>
    <dbReference type="NCBI Taxonomy" id="1324776"/>
    <lineage>
        <taxon>Eukaryota</taxon>
        <taxon>Fungi</taxon>
        <taxon>Dikarya</taxon>
        <taxon>Ascomycota</taxon>
        <taxon>Pezizomycotina</taxon>
        <taxon>Eurotiomycetes</taxon>
        <taxon>Eurotiomycetidae</taxon>
        <taxon>Eurotiales</taxon>
        <taxon>Aspergillaceae</taxon>
        <taxon>Penicillium</taxon>
    </lineage>
</organism>
<feature type="compositionally biased region" description="Polar residues" evidence="1">
    <location>
        <begin position="13"/>
        <end position="24"/>
    </location>
</feature>
<dbReference type="EMBL" id="JAQJAN010000008">
    <property type="protein sequence ID" value="KAJ5724740.1"/>
    <property type="molecule type" value="Genomic_DNA"/>
</dbReference>
<dbReference type="GO" id="GO:0006360">
    <property type="term" value="P:transcription by RNA polymerase I"/>
    <property type="evidence" value="ECO:0007669"/>
    <property type="project" value="InterPro"/>
</dbReference>
<feature type="compositionally biased region" description="Acidic residues" evidence="1">
    <location>
        <begin position="189"/>
        <end position="208"/>
    </location>
</feature>
<proteinExistence type="predicted"/>
<dbReference type="PANTHER" id="PTHR28054:SF1">
    <property type="entry name" value="RNA POLYMERASE I-SPECIFIC TRANSCRIPTION INITIATION FACTOR RRN10"/>
    <property type="match status" value="1"/>
</dbReference>
<feature type="compositionally biased region" description="Basic and acidic residues" evidence="1">
    <location>
        <begin position="106"/>
        <end position="118"/>
    </location>
</feature>
<feature type="region of interest" description="Disordered" evidence="1">
    <location>
        <begin position="1"/>
        <end position="47"/>
    </location>
</feature>
<name>A0AAD6MVJ2_9EURO</name>
<evidence type="ECO:0000313" key="2">
    <source>
        <dbReference type="EMBL" id="KAJ5724740.1"/>
    </source>
</evidence>
<gene>
    <name evidence="2" type="ORF">N7493_006468</name>
</gene>
<accession>A0AAD6MVJ2</accession>
<sequence length="278" mass="31231">MSSDAGIEDYLSQGPSQSHNQRSKSAGPRVRFDLPQSPEAKTSKTTRRAVTLYDSVAGRVNVNGFNPANPYASKYRDTQSSGARDFRPEEILYRSARSKSSKAAKKNKERESYFAHEKLPADRQLPPSELLTAIHSYSSDFYTQLRKNGKHNFHSMDESALLAVGILMEELAKEQLGETGDLALTEEPWTSEDEDEDKDKDQDQDEGATSDASAGTQTSSNKRSRANTIEGPVSLFHHMQGARKKFRRNRLTKAEYEAIRKQKEAQGEESPKKKQKKK</sequence>
<reference evidence="2" key="2">
    <citation type="submission" date="2023-01" db="EMBL/GenBank/DDBJ databases">
        <authorList>
            <person name="Petersen C."/>
        </authorList>
    </citation>
    <scope>NUCLEOTIDE SEQUENCE</scope>
    <source>
        <strain evidence="2">IBT 17514</strain>
    </source>
</reference>
<feature type="compositionally biased region" description="Basic residues" evidence="1">
    <location>
        <begin position="96"/>
        <end position="105"/>
    </location>
</feature>
<keyword evidence="3" id="KW-1185">Reference proteome</keyword>
<dbReference type="InterPro" id="IPR022793">
    <property type="entry name" value="Rrn10"/>
</dbReference>
<evidence type="ECO:0000313" key="3">
    <source>
        <dbReference type="Proteomes" id="UP001215712"/>
    </source>
</evidence>
<evidence type="ECO:0000256" key="1">
    <source>
        <dbReference type="SAM" id="MobiDB-lite"/>
    </source>
</evidence>
<dbReference type="AlphaFoldDB" id="A0AAD6MVJ2"/>
<comment type="caution">
    <text evidence="2">The sequence shown here is derived from an EMBL/GenBank/DDBJ whole genome shotgun (WGS) entry which is preliminary data.</text>
</comment>
<feature type="region of interest" description="Disordered" evidence="1">
    <location>
        <begin position="63"/>
        <end position="118"/>
    </location>
</feature>
<dbReference type="Proteomes" id="UP001215712">
    <property type="component" value="Unassembled WGS sequence"/>
</dbReference>
<protein>
    <submittedName>
        <fullName evidence="2">Uncharacterized protein</fullName>
    </submittedName>
</protein>
<feature type="compositionally biased region" description="Basic and acidic residues" evidence="1">
    <location>
        <begin position="252"/>
        <end position="272"/>
    </location>
</feature>
<feature type="compositionally biased region" description="Polar residues" evidence="1">
    <location>
        <begin position="210"/>
        <end position="221"/>
    </location>
</feature>
<feature type="compositionally biased region" description="Basic residues" evidence="1">
    <location>
        <begin position="240"/>
        <end position="251"/>
    </location>
</feature>
<feature type="region of interest" description="Disordered" evidence="1">
    <location>
        <begin position="177"/>
        <end position="278"/>
    </location>
</feature>